<reference evidence="2" key="1">
    <citation type="submission" date="2023-07" db="EMBL/GenBank/DDBJ databases">
        <title>Chromosome-level genome assembly of Artemia franciscana.</title>
        <authorList>
            <person name="Jo E."/>
        </authorList>
    </citation>
    <scope>NUCLEOTIDE SEQUENCE</scope>
    <source>
        <tissue evidence="2">Whole body</tissue>
    </source>
</reference>
<organism evidence="2 3">
    <name type="scientific">Artemia franciscana</name>
    <name type="common">Brine shrimp</name>
    <name type="synonym">Artemia sanfranciscana</name>
    <dbReference type="NCBI Taxonomy" id="6661"/>
    <lineage>
        <taxon>Eukaryota</taxon>
        <taxon>Metazoa</taxon>
        <taxon>Ecdysozoa</taxon>
        <taxon>Arthropoda</taxon>
        <taxon>Crustacea</taxon>
        <taxon>Branchiopoda</taxon>
        <taxon>Anostraca</taxon>
        <taxon>Artemiidae</taxon>
        <taxon>Artemia</taxon>
    </lineage>
</organism>
<evidence type="ECO:0000256" key="1">
    <source>
        <dbReference type="SAM" id="Coils"/>
    </source>
</evidence>
<dbReference type="AlphaFoldDB" id="A0AA88I660"/>
<evidence type="ECO:0000313" key="3">
    <source>
        <dbReference type="Proteomes" id="UP001187531"/>
    </source>
</evidence>
<comment type="caution">
    <text evidence="2">The sequence shown here is derived from an EMBL/GenBank/DDBJ whole genome shotgun (WGS) entry which is preliminary data.</text>
</comment>
<keyword evidence="3" id="KW-1185">Reference proteome</keyword>
<keyword evidence="1" id="KW-0175">Coiled coil</keyword>
<feature type="coiled-coil region" evidence="1">
    <location>
        <begin position="18"/>
        <end position="52"/>
    </location>
</feature>
<dbReference type="CDD" id="cd12086">
    <property type="entry name" value="DD_cGKI-beta"/>
    <property type="match status" value="1"/>
</dbReference>
<gene>
    <name evidence="2" type="ORF">QYM36_004752</name>
</gene>
<dbReference type="Proteomes" id="UP001187531">
    <property type="component" value="Unassembled WGS sequence"/>
</dbReference>
<proteinExistence type="predicted"/>
<protein>
    <submittedName>
        <fullName evidence="2">Uncharacterized protein</fullName>
    </submittedName>
</protein>
<sequence>MATIRELQHALAVRTEELREYDAVVKRLKKQIVDKENLISQLRNELDKYRQVLRSPTLATKFQHVGIEENGLRINPDAPWRKTNGVLNGEGRVKRQAISAEPLSMTMLNDIREVGIKKVTKSQR</sequence>
<dbReference type="EMBL" id="JAVRJZ010000007">
    <property type="protein sequence ID" value="KAK2720969.1"/>
    <property type="molecule type" value="Genomic_DNA"/>
</dbReference>
<dbReference type="Gene3D" id="1.20.5.170">
    <property type="match status" value="1"/>
</dbReference>
<name>A0AA88I660_ARTSF</name>
<evidence type="ECO:0000313" key="2">
    <source>
        <dbReference type="EMBL" id="KAK2720969.1"/>
    </source>
</evidence>
<accession>A0AA88I660</accession>